<sequence length="262" mass="28942">MDKLQKTIIYWSLAALVIILTVFFMVSINQKLNTSTTTNVVSFSGQGKAFAKPDIATLDFSIITEASTSKAAQDSNSKKSQQITEFLKKQDIAEKDIKTTYYNIYPKYSSIQVPIMYDERQIQAYPPYPVPTEPKIVGYSVNQGFQVKVRDFDKLSSIVDGLVLNGVNNVNNLGFSIEDPEKLRSEARTLAIADAKKKADELKGKIGIKLGKIVNFYEDIYGYALDRGGGYGGVESAPVKGPSLPPGENEITVNVTLTYQIK</sequence>
<organism evidence="2 3">
    <name type="scientific">Candidatus Yanofskybacteria bacterium RIFCSPHIGHO2_01_FULL_44_17</name>
    <dbReference type="NCBI Taxonomy" id="1802668"/>
    <lineage>
        <taxon>Bacteria</taxon>
        <taxon>Candidatus Yanofskyibacteriota</taxon>
    </lineage>
</organism>
<dbReference type="InterPro" id="IPR052022">
    <property type="entry name" value="26kDa_periplasmic_antigen"/>
</dbReference>
<dbReference type="Proteomes" id="UP000177507">
    <property type="component" value="Unassembled WGS sequence"/>
</dbReference>
<dbReference type="AlphaFoldDB" id="A0A1F8EY86"/>
<dbReference type="Pfam" id="PF04402">
    <property type="entry name" value="SIMPL"/>
    <property type="match status" value="1"/>
</dbReference>
<dbReference type="PANTHER" id="PTHR34387">
    <property type="entry name" value="SLR1258 PROTEIN"/>
    <property type="match status" value="1"/>
</dbReference>
<evidence type="ECO:0008006" key="4">
    <source>
        <dbReference type="Google" id="ProtNLM"/>
    </source>
</evidence>
<dbReference type="EMBL" id="MGJI01000001">
    <property type="protein sequence ID" value="OGN05844.1"/>
    <property type="molecule type" value="Genomic_DNA"/>
</dbReference>
<evidence type="ECO:0000313" key="3">
    <source>
        <dbReference type="Proteomes" id="UP000177507"/>
    </source>
</evidence>
<feature type="transmembrane region" description="Helical" evidence="1">
    <location>
        <begin position="7"/>
        <end position="28"/>
    </location>
</feature>
<evidence type="ECO:0000256" key="1">
    <source>
        <dbReference type="SAM" id="Phobius"/>
    </source>
</evidence>
<dbReference type="InterPro" id="IPR007497">
    <property type="entry name" value="SIMPL/DUF541"/>
</dbReference>
<protein>
    <recommendedName>
        <fullName evidence="4">26 kDa periplasmic immunogenic protein</fullName>
    </recommendedName>
</protein>
<reference evidence="2 3" key="1">
    <citation type="journal article" date="2016" name="Nat. Commun.">
        <title>Thousands of microbial genomes shed light on interconnected biogeochemical processes in an aquifer system.</title>
        <authorList>
            <person name="Anantharaman K."/>
            <person name="Brown C.T."/>
            <person name="Hug L.A."/>
            <person name="Sharon I."/>
            <person name="Castelle C.J."/>
            <person name="Probst A.J."/>
            <person name="Thomas B.C."/>
            <person name="Singh A."/>
            <person name="Wilkins M.J."/>
            <person name="Karaoz U."/>
            <person name="Brodie E.L."/>
            <person name="Williams K.H."/>
            <person name="Hubbard S.S."/>
            <person name="Banfield J.F."/>
        </authorList>
    </citation>
    <scope>NUCLEOTIDE SEQUENCE [LARGE SCALE GENOMIC DNA]</scope>
</reference>
<dbReference type="Gene3D" id="3.30.70.2970">
    <property type="entry name" value="Protein of unknown function (DUF541), domain 2"/>
    <property type="match status" value="1"/>
</dbReference>
<evidence type="ECO:0000313" key="2">
    <source>
        <dbReference type="EMBL" id="OGN05844.1"/>
    </source>
</evidence>
<dbReference type="STRING" id="1802668.A2831_03045"/>
<name>A0A1F8EY86_9BACT</name>
<accession>A0A1F8EY86</accession>
<dbReference type="PANTHER" id="PTHR34387:SF2">
    <property type="entry name" value="SLR1258 PROTEIN"/>
    <property type="match status" value="1"/>
</dbReference>
<proteinExistence type="predicted"/>
<keyword evidence="1" id="KW-1133">Transmembrane helix</keyword>
<dbReference type="GO" id="GO:0006974">
    <property type="term" value="P:DNA damage response"/>
    <property type="evidence" value="ECO:0007669"/>
    <property type="project" value="TreeGrafter"/>
</dbReference>
<dbReference type="Gene3D" id="3.30.110.170">
    <property type="entry name" value="Protein of unknown function (DUF541), domain 1"/>
    <property type="match status" value="1"/>
</dbReference>
<keyword evidence="1" id="KW-0812">Transmembrane</keyword>
<comment type="caution">
    <text evidence="2">The sequence shown here is derived from an EMBL/GenBank/DDBJ whole genome shotgun (WGS) entry which is preliminary data.</text>
</comment>
<gene>
    <name evidence="2" type="ORF">A2831_03045</name>
</gene>
<keyword evidence="1" id="KW-0472">Membrane</keyword>